<name>A0AAX1L8C0_9CORY</name>
<dbReference type="EMBL" id="CP069534">
    <property type="protein sequence ID" value="QRP70666.1"/>
    <property type="molecule type" value="Genomic_DNA"/>
</dbReference>
<dbReference type="InterPro" id="IPR016541">
    <property type="entry name" value="UCP008505"/>
</dbReference>
<evidence type="ECO:0000313" key="1">
    <source>
        <dbReference type="EMBL" id="QRP70666.1"/>
    </source>
</evidence>
<dbReference type="Pfam" id="PF14367">
    <property type="entry name" value="DUF4411"/>
    <property type="match status" value="1"/>
</dbReference>
<proteinExistence type="predicted"/>
<protein>
    <submittedName>
        <fullName evidence="1">DUF4411 family protein</fullName>
    </submittedName>
</protein>
<reference evidence="1" key="1">
    <citation type="submission" date="2021-02" db="EMBL/GenBank/DDBJ databases">
        <title>FDA dAtabase for Regulatory Grade micrObial Sequences (FDA-ARGOS): Supporting development and validation of Infectious Disease Dx tests.</title>
        <authorList>
            <person name="Sproer C."/>
            <person name="Gronow S."/>
            <person name="Severitt S."/>
            <person name="Schroder I."/>
            <person name="Tallon L."/>
            <person name="Sadzewicz L."/>
            <person name="Zhao X."/>
            <person name="Boylan J."/>
            <person name="Ott S."/>
            <person name="Bowen H."/>
            <person name="Vavikolanu K."/>
            <person name="Mehta A."/>
            <person name="Aluvathingal J."/>
            <person name="Nadendla S."/>
            <person name="Lowell S."/>
            <person name="Myers T."/>
            <person name="Yan Y."/>
            <person name="Sichtig H."/>
        </authorList>
    </citation>
    <scope>NUCLEOTIDE SEQUENCE</scope>
    <source>
        <strain evidence="1">FDAARGOS_1191</strain>
    </source>
</reference>
<accession>A0AAX1L8C0</accession>
<dbReference type="AlphaFoldDB" id="A0AAX1L8C0"/>
<dbReference type="RefSeq" id="WP_005391504.1">
    <property type="nucleotide sequence ID" value="NZ_CP069485.1"/>
</dbReference>
<evidence type="ECO:0000313" key="2">
    <source>
        <dbReference type="Proteomes" id="UP000617681"/>
    </source>
</evidence>
<sequence>MSSRFLLDTNVIITGFHTYPPDVFPGYWKLLETLRSTGRLLVCKSVYDELKPAGDAASDWVRNTFPSSDILQVTDDTLAWNAAVVQWAFNKSRPKYTLEALLDFADETKADSWLVAHAKEHALTILTNETSSPRKQTVVKIPDAAHSQGIECISMIGLLRSEAVTF</sequence>
<gene>
    <name evidence="1" type="ORF">I6J21_00320</name>
</gene>
<dbReference type="Proteomes" id="UP000617681">
    <property type="component" value="Chromosome"/>
</dbReference>
<dbReference type="SUPFAM" id="SSF88723">
    <property type="entry name" value="PIN domain-like"/>
    <property type="match status" value="1"/>
</dbReference>
<organism evidence="1 2">
    <name type="scientific">Corynebacterium glucuronolyticum</name>
    <dbReference type="NCBI Taxonomy" id="39791"/>
    <lineage>
        <taxon>Bacteria</taxon>
        <taxon>Bacillati</taxon>
        <taxon>Actinomycetota</taxon>
        <taxon>Actinomycetes</taxon>
        <taxon>Mycobacteriales</taxon>
        <taxon>Corynebacteriaceae</taxon>
        <taxon>Corynebacterium</taxon>
    </lineage>
</organism>
<dbReference type="InterPro" id="IPR029060">
    <property type="entry name" value="PIN-like_dom_sf"/>
</dbReference>
<dbReference type="Gene3D" id="3.40.50.1010">
    <property type="entry name" value="5'-nuclease"/>
    <property type="match status" value="1"/>
</dbReference>